<feature type="compositionally biased region" description="Basic and acidic residues" evidence="1">
    <location>
        <begin position="10"/>
        <end position="32"/>
    </location>
</feature>
<keyword evidence="3" id="KW-1185">Reference proteome</keyword>
<organism evidence="2 3">
    <name type="scientific">Peiella sedimenti</name>
    <dbReference type="NCBI Taxonomy" id="3061083"/>
    <lineage>
        <taxon>Bacteria</taxon>
        <taxon>Pseudomonadati</taxon>
        <taxon>Pseudomonadota</taxon>
        <taxon>Alphaproteobacteria</taxon>
        <taxon>Caulobacterales</taxon>
        <taxon>Caulobacteraceae</taxon>
        <taxon>Peiella</taxon>
    </lineage>
</organism>
<reference evidence="2" key="1">
    <citation type="submission" date="2023-07" db="EMBL/GenBank/DDBJ databases">
        <title>Brevundimonas soil sp. nov., isolated from the soil of chemical plant.</title>
        <authorList>
            <person name="Wu N."/>
        </authorList>
    </citation>
    <scope>NUCLEOTIDE SEQUENCE</scope>
    <source>
        <strain evidence="2">XZ-24</strain>
    </source>
</reference>
<dbReference type="Proteomes" id="UP001169063">
    <property type="component" value="Unassembled WGS sequence"/>
</dbReference>
<sequence>MRWGGPGSSHQDRTEPMPDPMVKDADAPDHLSPRSQISGGGGETDIRHGHSAEAKRDRQATSEEKRHERDGRDLRQ</sequence>
<dbReference type="EMBL" id="JAUKTR010000001">
    <property type="protein sequence ID" value="MDO1558373.1"/>
    <property type="molecule type" value="Genomic_DNA"/>
</dbReference>
<feature type="region of interest" description="Disordered" evidence="1">
    <location>
        <begin position="1"/>
        <end position="76"/>
    </location>
</feature>
<evidence type="ECO:0000313" key="3">
    <source>
        <dbReference type="Proteomes" id="UP001169063"/>
    </source>
</evidence>
<name>A0ABT8SIH9_9CAUL</name>
<evidence type="ECO:0000256" key="1">
    <source>
        <dbReference type="SAM" id="MobiDB-lite"/>
    </source>
</evidence>
<feature type="compositionally biased region" description="Basic and acidic residues" evidence="1">
    <location>
        <begin position="44"/>
        <end position="76"/>
    </location>
</feature>
<gene>
    <name evidence="2" type="ORF">Q0812_02895</name>
</gene>
<comment type="caution">
    <text evidence="2">The sequence shown here is derived from an EMBL/GenBank/DDBJ whole genome shotgun (WGS) entry which is preliminary data.</text>
</comment>
<accession>A0ABT8SIH9</accession>
<evidence type="ECO:0000313" key="2">
    <source>
        <dbReference type="EMBL" id="MDO1558373.1"/>
    </source>
</evidence>
<proteinExistence type="predicted"/>
<protein>
    <submittedName>
        <fullName evidence="2">Uncharacterized protein</fullName>
    </submittedName>
</protein>
<dbReference type="RefSeq" id="WP_302108787.1">
    <property type="nucleotide sequence ID" value="NZ_JAUKTR010000001.1"/>
</dbReference>